<dbReference type="RefSeq" id="WP_271414098.1">
    <property type="nucleotide sequence ID" value="NZ_BAAATN010000007.1"/>
</dbReference>
<evidence type="ECO:0000256" key="1">
    <source>
        <dbReference type="SAM" id="MobiDB-lite"/>
    </source>
</evidence>
<accession>A0ABV9X7S7</accession>
<name>A0ABV9X7S7_9ACTN</name>
<feature type="region of interest" description="Disordered" evidence="1">
    <location>
        <begin position="1"/>
        <end position="22"/>
    </location>
</feature>
<evidence type="ECO:0000313" key="2">
    <source>
        <dbReference type="EMBL" id="MFC5019903.1"/>
    </source>
</evidence>
<dbReference type="EMBL" id="JBHSJO010000001">
    <property type="protein sequence ID" value="MFC5019903.1"/>
    <property type="molecule type" value="Genomic_DNA"/>
</dbReference>
<organism evidence="2 3">
    <name type="scientific">Streptomyces lienomycini</name>
    <dbReference type="NCBI Taxonomy" id="284035"/>
    <lineage>
        <taxon>Bacteria</taxon>
        <taxon>Bacillati</taxon>
        <taxon>Actinomycetota</taxon>
        <taxon>Actinomycetes</taxon>
        <taxon>Kitasatosporales</taxon>
        <taxon>Streptomycetaceae</taxon>
        <taxon>Streptomyces</taxon>
    </lineage>
</organism>
<dbReference type="Proteomes" id="UP001595855">
    <property type="component" value="Unassembled WGS sequence"/>
</dbReference>
<keyword evidence="3" id="KW-1185">Reference proteome</keyword>
<proteinExistence type="predicted"/>
<protein>
    <submittedName>
        <fullName evidence="2">Uncharacterized protein</fullName>
    </submittedName>
</protein>
<reference evidence="3" key="1">
    <citation type="journal article" date="2019" name="Int. J. Syst. Evol. Microbiol.">
        <title>The Global Catalogue of Microorganisms (GCM) 10K type strain sequencing project: providing services to taxonomists for standard genome sequencing and annotation.</title>
        <authorList>
            <consortium name="The Broad Institute Genomics Platform"/>
            <consortium name="The Broad Institute Genome Sequencing Center for Infectious Disease"/>
            <person name="Wu L."/>
            <person name="Ma J."/>
        </authorList>
    </citation>
    <scope>NUCLEOTIDE SEQUENCE [LARGE SCALE GENOMIC DNA]</scope>
    <source>
        <strain evidence="3">CGMCC 4.1542</strain>
    </source>
</reference>
<evidence type="ECO:0000313" key="3">
    <source>
        <dbReference type="Proteomes" id="UP001595855"/>
    </source>
</evidence>
<gene>
    <name evidence="2" type="ORF">ACFPRC_34190</name>
</gene>
<comment type="caution">
    <text evidence="2">The sequence shown here is derived from an EMBL/GenBank/DDBJ whole genome shotgun (WGS) entry which is preliminary data.</text>
</comment>
<sequence length="52" mass="5593">MPPSGRVLVRRVGVASPSEDDSDAALERMAQLNALLDTAREYRATLRTAAHG</sequence>